<feature type="disulfide bond" evidence="4">
    <location>
        <begin position="108"/>
        <end position="113"/>
    </location>
</feature>
<keyword evidence="6" id="KW-1185">Reference proteome</keyword>
<dbReference type="PROSITE" id="PS00264">
    <property type="entry name" value="NEUROHYPOPHYS_HORM"/>
    <property type="match status" value="1"/>
</dbReference>
<feature type="disulfide bond" evidence="4">
    <location>
        <begin position="54"/>
        <end position="77"/>
    </location>
</feature>
<dbReference type="FunFam" id="2.60.9.10:FF:000001">
    <property type="entry name" value="oxytocin-neurophysin 1"/>
    <property type="match status" value="1"/>
</dbReference>
<dbReference type="GO" id="GO:0005615">
    <property type="term" value="C:extracellular space"/>
    <property type="evidence" value="ECO:0007669"/>
    <property type="project" value="TreeGrafter"/>
</dbReference>
<dbReference type="PANTHER" id="PTHR11681">
    <property type="entry name" value="NEUROPHYSIN"/>
    <property type="match status" value="1"/>
</dbReference>
<dbReference type="PIRSF" id="PIRSF001815">
    <property type="entry name" value="Nonapeptide_hormone_precursor"/>
    <property type="match status" value="1"/>
</dbReference>
<dbReference type="RefSeq" id="XP_015516596.1">
    <property type="nucleotide sequence ID" value="XM_015661110.2"/>
</dbReference>
<protein>
    <submittedName>
        <fullName evidence="7">Neurophysin 1-like</fullName>
    </submittedName>
</protein>
<keyword evidence="3 4" id="KW-1015">Disulfide bond</keyword>
<sequence length="150" mass="16493">MFRKIVVILFLVSSTLGCLIINCPRGGKRDGGFNPFKYQVRECSTCGPDRQGQCFGPKICCGPSIGCFFGTAETHKCRKESLYSRPCTAGFAMCRGNTGRCAANGICCSQESCYVDPNCKVRSDIIQMSKQVTSFDMDKIYSESNSLNDE</sequence>
<evidence type="ECO:0000313" key="7">
    <source>
        <dbReference type="RefSeq" id="XP_015516596.1"/>
    </source>
</evidence>
<feature type="disulfide bond" evidence="4">
    <location>
        <begin position="43"/>
        <end position="87"/>
    </location>
</feature>
<organism evidence="7">
    <name type="scientific">Neodiprion lecontei</name>
    <name type="common">Redheaded pine sawfly</name>
    <dbReference type="NCBI Taxonomy" id="441921"/>
    <lineage>
        <taxon>Eukaryota</taxon>
        <taxon>Metazoa</taxon>
        <taxon>Ecdysozoa</taxon>
        <taxon>Arthropoda</taxon>
        <taxon>Hexapoda</taxon>
        <taxon>Insecta</taxon>
        <taxon>Pterygota</taxon>
        <taxon>Neoptera</taxon>
        <taxon>Endopterygota</taxon>
        <taxon>Hymenoptera</taxon>
        <taxon>Tenthredinoidea</taxon>
        <taxon>Diprionidae</taxon>
        <taxon>Diprioninae</taxon>
        <taxon>Neodiprion</taxon>
    </lineage>
</organism>
<dbReference type="InParanoid" id="A0A6J0BPF5"/>
<dbReference type="Gene3D" id="2.60.9.10">
    <property type="entry name" value="Neurohypophysial hormone domain"/>
    <property type="match status" value="1"/>
</dbReference>
<dbReference type="PANTHER" id="PTHR11681:SF5">
    <property type="entry name" value="ISOTOCIN"/>
    <property type="match status" value="1"/>
</dbReference>
<dbReference type="Pfam" id="PF00184">
    <property type="entry name" value="Hormone_5"/>
    <property type="match status" value="1"/>
</dbReference>
<keyword evidence="2 5" id="KW-0732">Signal</keyword>
<evidence type="ECO:0000256" key="5">
    <source>
        <dbReference type="SAM" id="SignalP"/>
    </source>
</evidence>
<proteinExistence type="inferred from homology"/>
<feature type="disulfide bond" evidence="4">
    <location>
        <begin position="18"/>
        <end position="23"/>
    </location>
</feature>
<name>A0A6J0BPF5_NEOLC</name>
<dbReference type="AlphaFoldDB" id="A0A6J0BPF5"/>
<dbReference type="InterPro" id="IPR000981">
    <property type="entry name" value="Neurhyp_horm"/>
</dbReference>
<dbReference type="OrthoDB" id="10056056at2759"/>
<evidence type="ECO:0000256" key="2">
    <source>
        <dbReference type="ARBA" id="ARBA00022729"/>
    </source>
</evidence>
<reference evidence="7" key="1">
    <citation type="submission" date="2025-08" db="UniProtKB">
        <authorList>
            <consortium name="RefSeq"/>
        </authorList>
    </citation>
    <scope>IDENTIFICATION</scope>
    <source>
        <tissue evidence="7">Thorax and Abdomen</tissue>
    </source>
</reference>
<evidence type="ECO:0000256" key="4">
    <source>
        <dbReference type="PIRSR" id="PIRSR001815-50"/>
    </source>
</evidence>
<dbReference type="SMART" id="SM00003">
    <property type="entry name" value="NH"/>
    <property type="match status" value="1"/>
</dbReference>
<gene>
    <name evidence="7" type="primary">LOC107221929</name>
</gene>
<dbReference type="GO" id="GO:0030141">
    <property type="term" value="C:secretory granule"/>
    <property type="evidence" value="ECO:0007669"/>
    <property type="project" value="TreeGrafter"/>
</dbReference>
<dbReference type="PROSITE" id="PS51257">
    <property type="entry name" value="PROKAR_LIPOPROTEIN"/>
    <property type="match status" value="1"/>
</dbReference>
<feature type="signal peptide" evidence="5">
    <location>
        <begin position="1"/>
        <end position="17"/>
    </location>
</feature>
<dbReference type="PRINTS" id="PR00831">
    <property type="entry name" value="NEUROPHYSIN"/>
</dbReference>
<dbReference type="InterPro" id="IPR036387">
    <property type="entry name" value="Neurhyp_horm_dom_sf"/>
</dbReference>
<evidence type="ECO:0000256" key="1">
    <source>
        <dbReference type="ARBA" id="ARBA00007369"/>
    </source>
</evidence>
<dbReference type="SUPFAM" id="SSF49606">
    <property type="entry name" value="Neurophysin II"/>
    <property type="match status" value="1"/>
</dbReference>
<feature type="chain" id="PRO_5026759344" evidence="5">
    <location>
        <begin position="18"/>
        <end position="150"/>
    </location>
</feature>
<feature type="disulfide bond" evidence="4">
    <location>
        <begin position="46"/>
        <end position="60"/>
    </location>
</feature>
<feature type="disulfide bond" evidence="4">
    <location>
        <begin position="101"/>
        <end position="119"/>
    </location>
</feature>
<dbReference type="GO" id="GO:0005185">
    <property type="term" value="F:neurohypophyseal hormone activity"/>
    <property type="evidence" value="ECO:0007669"/>
    <property type="project" value="InterPro"/>
</dbReference>
<feature type="disulfide bond" evidence="4">
    <location>
        <begin position="94"/>
        <end position="107"/>
    </location>
</feature>
<dbReference type="Proteomes" id="UP000829291">
    <property type="component" value="Chromosome 1"/>
</dbReference>
<dbReference type="GeneID" id="107221929"/>
<evidence type="ECO:0000313" key="6">
    <source>
        <dbReference type="Proteomes" id="UP000829291"/>
    </source>
</evidence>
<accession>A0A6J0BPF5</accession>
<feature type="disulfide bond" evidence="4">
    <location>
        <begin position="61"/>
        <end position="67"/>
    </location>
</feature>
<dbReference type="InterPro" id="IPR022423">
    <property type="entry name" value="Neurohypophysial_hormone_CS"/>
</dbReference>
<evidence type="ECO:0000256" key="3">
    <source>
        <dbReference type="ARBA" id="ARBA00023157"/>
    </source>
</evidence>
<comment type="similarity">
    <text evidence="1">Belongs to the vasopressin/oxytocin family.</text>
</comment>
<dbReference type="KEGG" id="nlo:107221929"/>